<evidence type="ECO:0000313" key="2">
    <source>
        <dbReference type="WBParaSite" id="L893_g520.t1"/>
    </source>
</evidence>
<keyword evidence="1" id="KW-1185">Reference proteome</keyword>
<dbReference type="Proteomes" id="UP000095287">
    <property type="component" value="Unplaced"/>
</dbReference>
<organism evidence="1 2">
    <name type="scientific">Steinernema glaseri</name>
    <dbReference type="NCBI Taxonomy" id="37863"/>
    <lineage>
        <taxon>Eukaryota</taxon>
        <taxon>Metazoa</taxon>
        <taxon>Ecdysozoa</taxon>
        <taxon>Nematoda</taxon>
        <taxon>Chromadorea</taxon>
        <taxon>Rhabditida</taxon>
        <taxon>Tylenchina</taxon>
        <taxon>Panagrolaimomorpha</taxon>
        <taxon>Strongyloidoidea</taxon>
        <taxon>Steinernematidae</taxon>
        <taxon>Steinernema</taxon>
    </lineage>
</organism>
<accession>A0A1I8AGB9</accession>
<dbReference type="WBParaSite" id="L893_g520.t1">
    <property type="protein sequence ID" value="L893_g520.t1"/>
    <property type="gene ID" value="L893_g520"/>
</dbReference>
<proteinExistence type="predicted"/>
<evidence type="ECO:0000313" key="1">
    <source>
        <dbReference type="Proteomes" id="UP000095287"/>
    </source>
</evidence>
<protein>
    <submittedName>
        <fullName evidence="2">Transposase</fullName>
    </submittedName>
</protein>
<sequence>MKLRILKKLREIDGRLRKTTLFMLTSKLLLPIDEGFNPSNFKVYGQRIHPVLRGGLKHSGQSHSKVTTWRHHGLCTSIVSPASASASDR</sequence>
<dbReference type="AlphaFoldDB" id="A0A1I8AGB9"/>
<reference evidence="2" key="1">
    <citation type="submission" date="2016-11" db="UniProtKB">
        <authorList>
            <consortium name="WormBaseParasite"/>
        </authorList>
    </citation>
    <scope>IDENTIFICATION</scope>
</reference>
<name>A0A1I8AGB9_9BILA</name>